<evidence type="ECO:0000256" key="1">
    <source>
        <dbReference type="ARBA" id="ARBA00006484"/>
    </source>
</evidence>
<feature type="domain" description="Ketoreductase" evidence="4">
    <location>
        <begin position="3"/>
        <end position="179"/>
    </location>
</feature>
<dbReference type="Proteomes" id="UP001523550">
    <property type="component" value="Unassembled WGS sequence"/>
</dbReference>
<dbReference type="Gene3D" id="3.40.50.720">
    <property type="entry name" value="NAD(P)-binding Rossmann-like Domain"/>
    <property type="match status" value="1"/>
</dbReference>
<dbReference type="RefSeq" id="WP_253445064.1">
    <property type="nucleotide sequence ID" value="NZ_JALJYF010000001.1"/>
</dbReference>
<dbReference type="SMART" id="SM00822">
    <property type="entry name" value="PKS_KR"/>
    <property type="match status" value="1"/>
</dbReference>
<dbReference type="Pfam" id="PF00106">
    <property type="entry name" value="adh_short"/>
    <property type="match status" value="1"/>
</dbReference>
<accession>A0ABT1G5J8</accession>
<gene>
    <name evidence="5" type="ORF">J2T60_000533</name>
</gene>
<dbReference type="InterPro" id="IPR057326">
    <property type="entry name" value="KR_dom"/>
</dbReference>
<dbReference type="PRINTS" id="PR00080">
    <property type="entry name" value="SDRFAMILY"/>
</dbReference>
<evidence type="ECO:0000313" key="5">
    <source>
        <dbReference type="EMBL" id="MCP1726568.1"/>
    </source>
</evidence>
<protein>
    <submittedName>
        <fullName evidence="5">NAD(P)-dependent dehydrogenase (Short-subunit alcohol dehydrogenase family)</fullName>
    </submittedName>
</protein>
<dbReference type="CDD" id="cd05374">
    <property type="entry name" value="17beta-HSD-like_SDR_c"/>
    <property type="match status" value="1"/>
</dbReference>
<evidence type="ECO:0000256" key="2">
    <source>
        <dbReference type="ARBA" id="ARBA00023002"/>
    </source>
</evidence>
<keyword evidence="6" id="KW-1185">Reference proteome</keyword>
<dbReference type="InterPro" id="IPR020904">
    <property type="entry name" value="Sc_DH/Rdtase_CS"/>
</dbReference>
<sequence>MSRNWLITGASRGLGMEIARAALAAGETVVATARSANDVTEALGTNSRLHALALDITDESAAVAVAQEAMDLVGTIDVLVNNAGQALLGWFETISSEQVQRQFEVNVFGTMNVTRAVVPHMRARQSGLIVTISSVNGLLANPGGSIYSSSKFAIEGWIEGFAQELAPLNIKSMVVEPGMLRTDFLDDKSAAHGDIDVPDYAEATRQFRSFIAAANHNQPGDPVMLAERIVSLGMSSEPPARFVFGDDAQEWATNKVNRLQMELEQSVNIAKGI</sequence>
<dbReference type="EMBL" id="JALJYF010000001">
    <property type="protein sequence ID" value="MCP1726568.1"/>
    <property type="molecule type" value="Genomic_DNA"/>
</dbReference>
<dbReference type="SUPFAM" id="SSF51735">
    <property type="entry name" value="NAD(P)-binding Rossmann-fold domains"/>
    <property type="match status" value="1"/>
</dbReference>
<evidence type="ECO:0000256" key="3">
    <source>
        <dbReference type="RuleBase" id="RU000363"/>
    </source>
</evidence>
<name>A0ABT1G5J8_9GAMM</name>
<dbReference type="PRINTS" id="PR00081">
    <property type="entry name" value="GDHRDH"/>
</dbReference>
<evidence type="ECO:0000313" key="6">
    <source>
        <dbReference type="Proteomes" id="UP001523550"/>
    </source>
</evidence>
<dbReference type="InterPro" id="IPR051911">
    <property type="entry name" value="SDR_oxidoreductase"/>
</dbReference>
<dbReference type="InterPro" id="IPR036291">
    <property type="entry name" value="NAD(P)-bd_dom_sf"/>
</dbReference>
<dbReference type="PROSITE" id="PS00061">
    <property type="entry name" value="ADH_SHORT"/>
    <property type="match status" value="1"/>
</dbReference>
<keyword evidence="2" id="KW-0560">Oxidoreductase</keyword>
<proteinExistence type="inferred from homology"/>
<organism evidence="5 6">
    <name type="scientific">Natronospira proteinivora</name>
    <dbReference type="NCBI Taxonomy" id="1807133"/>
    <lineage>
        <taxon>Bacteria</taxon>
        <taxon>Pseudomonadati</taxon>
        <taxon>Pseudomonadota</taxon>
        <taxon>Gammaproteobacteria</taxon>
        <taxon>Natronospirales</taxon>
        <taxon>Natronospiraceae</taxon>
        <taxon>Natronospira</taxon>
    </lineage>
</organism>
<evidence type="ECO:0000259" key="4">
    <source>
        <dbReference type="SMART" id="SM00822"/>
    </source>
</evidence>
<comment type="caution">
    <text evidence="5">The sequence shown here is derived from an EMBL/GenBank/DDBJ whole genome shotgun (WGS) entry which is preliminary data.</text>
</comment>
<dbReference type="InterPro" id="IPR002347">
    <property type="entry name" value="SDR_fam"/>
</dbReference>
<reference evidence="5 6" key="1">
    <citation type="submission" date="2022-03" db="EMBL/GenBank/DDBJ databases">
        <title>Genomic Encyclopedia of Type Strains, Phase III (KMG-III): the genomes of soil and plant-associated and newly described type strains.</title>
        <authorList>
            <person name="Whitman W."/>
        </authorList>
    </citation>
    <scope>NUCLEOTIDE SEQUENCE [LARGE SCALE GENOMIC DNA]</scope>
    <source>
        <strain evidence="5 6">BSker1</strain>
    </source>
</reference>
<dbReference type="PANTHER" id="PTHR43976:SF16">
    <property type="entry name" value="SHORT-CHAIN DEHYDROGENASE_REDUCTASE FAMILY PROTEIN"/>
    <property type="match status" value="1"/>
</dbReference>
<comment type="similarity">
    <text evidence="1 3">Belongs to the short-chain dehydrogenases/reductases (SDR) family.</text>
</comment>
<dbReference type="PANTHER" id="PTHR43976">
    <property type="entry name" value="SHORT CHAIN DEHYDROGENASE"/>
    <property type="match status" value="1"/>
</dbReference>